<dbReference type="InterPro" id="IPR011990">
    <property type="entry name" value="TPR-like_helical_dom_sf"/>
</dbReference>
<dbReference type="Proteomes" id="UP001239462">
    <property type="component" value="Unassembled WGS sequence"/>
</dbReference>
<dbReference type="EMBL" id="JASZZN010000003">
    <property type="protein sequence ID" value="MDM4014845.1"/>
    <property type="molecule type" value="Genomic_DNA"/>
</dbReference>
<evidence type="ECO:0000313" key="3">
    <source>
        <dbReference type="Proteomes" id="UP001239462"/>
    </source>
</evidence>
<keyword evidence="1" id="KW-0732">Signal</keyword>
<organism evidence="2 3">
    <name type="scientific">Roseiconus lacunae</name>
    <dbReference type="NCBI Taxonomy" id="2605694"/>
    <lineage>
        <taxon>Bacteria</taxon>
        <taxon>Pseudomonadati</taxon>
        <taxon>Planctomycetota</taxon>
        <taxon>Planctomycetia</taxon>
        <taxon>Pirellulales</taxon>
        <taxon>Pirellulaceae</taxon>
        <taxon>Roseiconus</taxon>
    </lineage>
</organism>
<evidence type="ECO:0008006" key="4">
    <source>
        <dbReference type="Google" id="ProtNLM"/>
    </source>
</evidence>
<reference evidence="2 3" key="1">
    <citation type="submission" date="2023-06" db="EMBL/GenBank/DDBJ databases">
        <title>Roseiconus lacunae JC819 isolated from Gulf of Mannar region, Tamil Nadu.</title>
        <authorList>
            <person name="Pk S."/>
            <person name="Ch S."/>
            <person name="Ch V.R."/>
        </authorList>
    </citation>
    <scope>NUCLEOTIDE SEQUENCE [LARGE SCALE GENOMIC DNA]</scope>
    <source>
        <strain evidence="2 3">JC819</strain>
    </source>
</reference>
<name>A0ABT7PEC5_9BACT</name>
<dbReference type="SUPFAM" id="SSF48452">
    <property type="entry name" value="TPR-like"/>
    <property type="match status" value="1"/>
</dbReference>
<evidence type="ECO:0000313" key="2">
    <source>
        <dbReference type="EMBL" id="MDM4014845.1"/>
    </source>
</evidence>
<keyword evidence="3" id="KW-1185">Reference proteome</keyword>
<dbReference type="RefSeq" id="WP_149496788.1">
    <property type="nucleotide sequence ID" value="NZ_CP141221.1"/>
</dbReference>
<sequence length="158" mass="17573">MKPPYQSRLLIRRYLLAFALSASVCFSGCGSRRSNQLASERRNSQTAYDQASKLLSEQDYRSAEPLYAEALAGQLPPDMVAPAMIERAECLGGLGRIPEARTLLEESREGLASEIEYHIALGKVFRAAGEKKQAENEFKLARTLASRQRVRVQIPTVD</sequence>
<feature type="signal peptide" evidence="1">
    <location>
        <begin position="1"/>
        <end position="27"/>
    </location>
</feature>
<feature type="chain" id="PRO_5045133486" description="Tetratricopeptide repeat protein" evidence="1">
    <location>
        <begin position="28"/>
        <end position="158"/>
    </location>
</feature>
<proteinExistence type="predicted"/>
<evidence type="ECO:0000256" key="1">
    <source>
        <dbReference type="SAM" id="SignalP"/>
    </source>
</evidence>
<comment type="caution">
    <text evidence="2">The sequence shown here is derived from an EMBL/GenBank/DDBJ whole genome shotgun (WGS) entry which is preliminary data.</text>
</comment>
<dbReference type="Gene3D" id="1.25.40.10">
    <property type="entry name" value="Tetratricopeptide repeat domain"/>
    <property type="match status" value="1"/>
</dbReference>
<accession>A0ABT7PEC5</accession>
<gene>
    <name evidence="2" type="ORF">QTN89_05340</name>
</gene>
<protein>
    <recommendedName>
        <fullName evidence="4">Tetratricopeptide repeat protein</fullName>
    </recommendedName>
</protein>